<dbReference type="PANTHER" id="PTHR11795:SF449">
    <property type="entry name" value="BRANCHED-CHAIN AMINO ACID TRANSPORT PERMEASE PROTEIN LIVH-RELATED"/>
    <property type="match status" value="1"/>
</dbReference>
<dbReference type="RefSeq" id="WP_161316113.1">
    <property type="nucleotide sequence ID" value="NZ_WTUW01000002.1"/>
</dbReference>
<evidence type="ECO:0000256" key="7">
    <source>
        <dbReference type="ARBA" id="ARBA00023136"/>
    </source>
</evidence>
<dbReference type="AlphaFoldDB" id="A0A6L8W939"/>
<evidence type="ECO:0000256" key="1">
    <source>
        <dbReference type="ARBA" id="ARBA00004651"/>
    </source>
</evidence>
<evidence type="ECO:0000313" key="11">
    <source>
        <dbReference type="Proteomes" id="UP000476030"/>
    </source>
</evidence>
<dbReference type="Pfam" id="PF02653">
    <property type="entry name" value="BPD_transp_2"/>
    <property type="match status" value="1"/>
</dbReference>
<keyword evidence="11" id="KW-1185">Reference proteome</keyword>
<dbReference type="PANTHER" id="PTHR11795">
    <property type="entry name" value="BRANCHED-CHAIN AMINO ACID TRANSPORT SYSTEM PERMEASE PROTEIN LIVH"/>
    <property type="match status" value="1"/>
</dbReference>
<feature type="transmembrane region" description="Helical" evidence="9">
    <location>
        <begin position="60"/>
        <end position="83"/>
    </location>
</feature>
<evidence type="ECO:0000256" key="3">
    <source>
        <dbReference type="ARBA" id="ARBA00022475"/>
    </source>
</evidence>
<dbReference type="EMBL" id="WTUW01000002">
    <property type="protein sequence ID" value="MZR31626.1"/>
    <property type="molecule type" value="Genomic_DNA"/>
</dbReference>
<feature type="transmembrane region" description="Helical" evidence="9">
    <location>
        <begin position="179"/>
        <end position="206"/>
    </location>
</feature>
<name>A0A6L8W939_9PROT</name>
<feature type="transmembrane region" description="Helical" evidence="9">
    <location>
        <begin position="138"/>
        <end position="158"/>
    </location>
</feature>
<dbReference type="Proteomes" id="UP000476030">
    <property type="component" value="Unassembled WGS sequence"/>
</dbReference>
<evidence type="ECO:0000256" key="4">
    <source>
        <dbReference type="ARBA" id="ARBA00022692"/>
    </source>
</evidence>
<gene>
    <name evidence="10" type="ORF">GQE98_13375</name>
</gene>
<feature type="transmembrane region" description="Helical" evidence="9">
    <location>
        <begin position="95"/>
        <end position="113"/>
    </location>
</feature>
<evidence type="ECO:0000256" key="6">
    <source>
        <dbReference type="ARBA" id="ARBA00022989"/>
    </source>
</evidence>
<comment type="similarity">
    <text evidence="8">Belongs to the binding-protein-dependent transport system permease family. LivHM subfamily.</text>
</comment>
<dbReference type="GO" id="GO:0005886">
    <property type="term" value="C:plasma membrane"/>
    <property type="evidence" value="ECO:0007669"/>
    <property type="project" value="UniProtKB-SubCell"/>
</dbReference>
<comment type="subcellular location">
    <subcellularLocation>
        <location evidence="1">Cell membrane</location>
        <topology evidence="1">Multi-pass membrane protein</topology>
    </subcellularLocation>
</comment>
<accession>A0A6L8W939</accession>
<feature type="transmembrane region" description="Helical" evidence="9">
    <location>
        <begin position="262"/>
        <end position="278"/>
    </location>
</feature>
<evidence type="ECO:0000313" key="10">
    <source>
        <dbReference type="EMBL" id="MZR31626.1"/>
    </source>
</evidence>
<keyword evidence="5" id="KW-0029">Amino-acid transport</keyword>
<organism evidence="10 11">
    <name type="scientific">Sneathiella litorea</name>
    <dbReference type="NCBI Taxonomy" id="2606216"/>
    <lineage>
        <taxon>Bacteria</taxon>
        <taxon>Pseudomonadati</taxon>
        <taxon>Pseudomonadota</taxon>
        <taxon>Alphaproteobacteria</taxon>
        <taxon>Sneathiellales</taxon>
        <taxon>Sneathiellaceae</taxon>
        <taxon>Sneathiella</taxon>
    </lineage>
</organism>
<keyword evidence="7 9" id="KW-0472">Membrane</keyword>
<evidence type="ECO:0000256" key="9">
    <source>
        <dbReference type="SAM" id="Phobius"/>
    </source>
</evidence>
<keyword evidence="6 9" id="KW-1133">Transmembrane helix</keyword>
<evidence type="ECO:0000256" key="2">
    <source>
        <dbReference type="ARBA" id="ARBA00022448"/>
    </source>
</evidence>
<evidence type="ECO:0000256" key="5">
    <source>
        <dbReference type="ARBA" id="ARBA00022970"/>
    </source>
</evidence>
<dbReference type="CDD" id="cd06582">
    <property type="entry name" value="TM_PBP1_LivH_like"/>
    <property type="match status" value="1"/>
</dbReference>
<evidence type="ECO:0000256" key="8">
    <source>
        <dbReference type="ARBA" id="ARBA00037998"/>
    </source>
</evidence>
<protein>
    <submittedName>
        <fullName evidence="10">Branched-chain amino acid ABC transporter permease</fullName>
    </submittedName>
</protein>
<keyword evidence="3" id="KW-1003">Cell membrane</keyword>
<proteinExistence type="inferred from homology"/>
<dbReference type="GO" id="GO:0022857">
    <property type="term" value="F:transmembrane transporter activity"/>
    <property type="evidence" value="ECO:0007669"/>
    <property type="project" value="InterPro"/>
</dbReference>
<reference evidence="10 11" key="1">
    <citation type="submission" date="2019-12" db="EMBL/GenBank/DDBJ databases">
        <title>Snethiella sp. nov. sp. isolated from sea sand.</title>
        <authorList>
            <person name="Kim J."/>
            <person name="Jeong S.E."/>
            <person name="Jung H.S."/>
            <person name="Jeon C.O."/>
        </authorList>
    </citation>
    <scope>NUCLEOTIDE SEQUENCE [LARGE SCALE GENOMIC DNA]</scope>
    <source>
        <strain evidence="10 11">DP05</strain>
    </source>
</reference>
<dbReference type="InterPro" id="IPR001851">
    <property type="entry name" value="ABC_transp_permease"/>
</dbReference>
<feature type="transmembrane region" description="Helical" evidence="9">
    <location>
        <begin position="6"/>
        <end position="27"/>
    </location>
</feature>
<keyword evidence="4 9" id="KW-0812">Transmembrane</keyword>
<sequence>MKIYALFLISGLAVGSLYALGGIGLVVLRRATGFLNFAYGAIAAASAMICWQFIDWGFAGPVSWLMSILTGVALSVFFGRFFASGLAWREPVVKAVATLGFALIILGLISFIWDDAARKLVLPTDKIGFRLMEVRITVTRVIAFGASLLIALGMILYLEKTKTGLLMRALANNRAHSALIGIPILRVETIAWALSGALAGFTGMMFGDLVRLDPTIITFMVIPAIAAAICGRLESLFLTFIGGLSIGVAEAMLTLVKTAAPFRSLVPFVVAVLVILWMQRKQRLVFQTED</sequence>
<dbReference type="InterPro" id="IPR052157">
    <property type="entry name" value="BCAA_transport_permease"/>
</dbReference>
<keyword evidence="2" id="KW-0813">Transport</keyword>
<comment type="caution">
    <text evidence="10">The sequence shown here is derived from an EMBL/GenBank/DDBJ whole genome shotgun (WGS) entry which is preliminary data.</text>
</comment>
<feature type="transmembrane region" description="Helical" evidence="9">
    <location>
        <begin position="236"/>
        <end position="256"/>
    </location>
</feature>
<feature type="transmembrane region" description="Helical" evidence="9">
    <location>
        <begin position="34"/>
        <end position="54"/>
    </location>
</feature>
<feature type="transmembrane region" description="Helical" evidence="9">
    <location>
        <begin position="212"/>
        <end position="229"/>
    </location>
</feature>
<dbReference type="GO" id="GO:0006865">
    <property type="term" value="P:amino acid transport"/>
    <property type="evidence" value="ECO:0007669"/>
    <property type="project" value="UniProtKB-KW"/>
</dbReference>